<feature type="domain" description="Nitrile hydratase alpha/Thiocyanate hydrolase gamma" evidence="2">
    <location>
        <begin position="1"/>
        <end position="37"/>
    </location>
</feature>
<proteinExistence type="predicted"/>
<dbReference type="GO" id="GO:0018822">
    <property type="term" value="F:nitrile hydratase activity"/>
    <property type="evidence" value="ECO:0007669"/>
    <property type="project" value="UniProtKB-EC"/>
</dbReference>
<dbReference type="EC" id="4.2.1.84" evidence="3"/>
<protein>
    <submittedName>
        <fullName evidence="3">Nitrile hydratase subunit alpha</fullName>
        <ecNumber evidence="3">4.2.1.84</ecNumber>
    </submittedName>
</protein>
<evidence type="ECO:0000256" key="1">
    <source>
        <dbReference type="ARBA" id="ARBA00022723"/>
    </source>
</evidence>
<evidence type="ECO:0000313" key="3">
    <source>
        <dbReference type="EMBL" id="MED7828660.1"/>
    </source>
</evidence>
<evidence type="ECO:0000259" key="2">
    <source>
        <dbReference type="Pfam" id="PF02979"/>
    </source>
</evidence>
<sequence>SSEVRWLVLPERPAGTEHLTEEELVPLVSRDSMVGVAKVEAS</sequence>
<dbReference type="EMBL" id="JAYWVC010000452">
    <property type="protein sequence ID" value="MED7828660.1"/>
    <property type="molecule type" value="Genomic_DNA"/>
</dbReference>
<comment type="caution">
    <text evidence="3">The sequence shown here is derived from an EMBL/GenBank/DDBJ whole genome shotgun (WGS) entry which is preliminary data.</text>
</comment>
<gene>
    <name evidence="3" type="ORF">VXC91_44230</name>
</gene>
<dbReference type="InterPro" id="IPR036648">
    <property type="entry name" value="CN_Hdrase_a/SCN_Hdrase_g_sf"/>
</dbReference>
<keyword evidence="3" id="KW-0456">Lyase</keyword>
<dbReference type="Pfam" id="PF02979">
    <property type="entry name" value="NHase_alpha"/>
    <property type="match status" value="1"/>
</dbReference>
<reference evidence="3" key="1">
    <citation type="submission" date="2024-01" db="EMBL/GenBank/DDBJ databases">
        <title>First draft genome sequence data of TA4-1, the type strain of Gram-positive actinobacterium Streptomyces chiangmaiensis.</title>
        <authorList>
            <person name="Yasawong M."/>
            <person name="Nantapong N."/>
        </authorList>
    </citation>
    <scope>NUCLEOTIDE SEQUENCE</scope>
    <source>
        <strain evidence="3">TA4-1</strain>
    </source>
</reference>
<accession>A0ABU7FXI5</accession>
<keyword evidence="1" id="KW-0479">Metal-binding</keyword>
<feature type="non-terminal residue" evidence="3">
    <location>
        <position position="1"/>
    </location>
</feature>
<dbReference type="InterPro" id="IPR004232">
    <property type="entry name" value="CN_Hdrtase_a/SCN_Hdrlase_g"/>
</dbReference>
<keyword evidence="4" id="KW-1185">Reference proteome</keyword>
<organism evidence="3 4">
    <name type="scientific">Streptomyces chiangmaiensis</name>
    <dbReference type="NCBI Taxonomy" id="766497"/>
    <lineage>
        <taxon>Bacteria</taxon>
        <taxon>Bacillati</taxon>
        <taxon>Actinomycetota</taxon>
        <taxon>Actinomycetes</taxon>
        <taxon>Kitasatosporales</taxon>
        <taxon>Streptomycetaceae</taxon>
        <taxon>Streptomyces</taxon>
    </lineage>
</organism>
<dbReference type="SUPFAM" id="SSF56209">
    <property type="entry name" value="Nitrile hydratase alpha chain"/>
    <property type="match status" value="1"/>
</dbReference>
<dbReference type="Proteomes" id="UP001333996">
    <property type="component" value="Unassembled WGS sequence"/>
</dbReference>
<dbReference type="RefSeq" id="WP_329512992.1">
    <property type="nucleotide sequence ID" value="NZ_JAYWVC010000452.1"/>
</dbReference>
<name>A0ABU7FXI5_9ACTN</name>
<dbReference type="Gene3D" id="3.90.330.10">
    <property type="entry name" value="Nitrile hydratase alpha /Thiocyanate hydrolase gamma"/>
    <property type="match status" value="1"/>
</dbReference>
<evidence type="ECO:0000313" key="4">
    <source>
        <dbReference type="Proteomes" id="UP001333996"/>
    </source>
</evidence>